<sequence length="265" mass="29659">MEAYFRKVESLVTILTSLDSHVNDEDVVHYVLEGLLNKYDQVCGIMHHKDTFPDLKTARTMPLTEEMRLKSKALAFPMDSSYSSPMILMAELGTSRRPSNPQVKSWRPCYNFAKGAVNLVRVFKCVIKPFLCDHGGEFDNRNLHKLFAVNGIQCRFSCPKISQQNGMSERMPLVEPCRLSRPISGHILEFVRRGAPPGQHGTPGNHDNAITCVCVVPYKSDGSLRVVASCSNFLRRSSVPIGITKPRSRHHASGMTSGMKHRFGV</sequence>
<dbReference type="OrthoDB" id="1845088at2759"/>
<comment type="caution">
    <text evidence="2">The sequence shown here is derived from an EMBL/GenBank/DDBJ whole genome shotgun (WGS) entry which is preliminary data.</text>
</comment>
<dbReference type="InterPro" id="IPR036397">
    <property type="entry name" value="RNaseH_sf"/>
</dbReference>
<organism evidence="2 3">
    <name type="scientific">Artemisia annua</name>
    <name type="common">Sweet wormwood</name>
    <dbReference type="NCBI Taxonomy" id="35608"/>
    <lineage>
        <taxon>Eukaryota</taxon>
        <taxon>Viridiplantae</taxon>
        <taxon>Streptophyta</taxon>
        <taxon>Embryophyta</taxon>
        <taxon>Tracheophyta</taxon>
        <taxon>Spermatophyta</taxon>
        <taxon>Magnoliopsida</taxon>
        <taxon>eudicotyledons</taxon>
        <taxon>Gunneridae</taxon>
        <taxon>Pentapetalae</taxon>
        <taxon>asterids</taxon>
        <taxon>campanulids</taxon>
        <taxon>Asterales</taxon>
        <taxon>Asteraceae</taxon>
        <taxon>Asteroideae</taxon>
        <taxon>Anthemideae</taxon>
        <taxon>Artemisiinae</taxon>
        <taxon>Artemisia</taxon>
    </lineage>
</organism>
<dbReference type="PANTHER" id="PTHR47481">
    <property type="match status" value="1"/>
</dbReference>
<proteinExistence type="predicted"/>
<reference evidence="2 3" key="1">
    <citation type="journal article" date="2018" name="Mol. Plant">
        <title>The genome of Artemisia annua provides insight into the evolution of Asteraceae family and artemisinin biosynthesis.</title>
        <authorList>
            <person name="Shen Q."/>
            <person name="Zhang L."/>
            <person name="Liao Z."/>
            <person name="Wang S."/>
            <person name="Yan T."/>
            <person name="Shi P."/>
            <person name="Liu M."/>
            <person name="Fu X."/>
            <person name="Pan Q."/>
            <person name="Wang Y."/>
            <person name="Lv Z."/>
            <person name="Lu X."/>
            <person name="Zhang F."/>
            <person name="Jiang W."/>
            <person name="Ma Y."/>
            <person name="Chen M."/>
            <person name="Hao X."/>
            <person name="Li L."/>
            <person name="Tang Y."/>
            <person name="Lv G."/>
            <person name="Zhou Y."/>
            <person name="Sun X."/>
            <person name="Brodelius P.E."/>
            <person name="Rose J.K.C."/>
            <person name="Tang K."/>
        </authorList>
    </citation>
    <scope>NUCLEOTIDE SEQUENCE [LARGE SCALE GENOMIC DNA]</scope>
    <source>
        <strain evidence="3">cv. Huhao1</strain>
        <tissue evidence="2">Leaf</tissue>
    </source>
</reference>
<dbReference type="InterPro" id="IPR012337">
    <property type="entry name" value="RNaseH-like_sf"/>
</dbReference>
<dbReference type="Proteomes" id="UP000245207">
    <property type="component" value="Unassembled WGS sequence"/>
</dbReference>
<dbReference type="Gene3D" id="3.30.420.10">
    <property type="entry name" value="Ribonuclease H-like superfamily/Ribonuclease H"/>
    <property type="match status" value="1"/>
</dbReference>
<keyword evidence="3" id="KW-1185">Reference proteome</keyword>
<feature type="region of interest" description="Disordered" evidence="1">
    <location>
        <begin position="244"/>
        <end position="265"/>
    </location>
</feature>
<dbReference type="EMBL" id="PKPP01001049">
    <property type="protein sequence ID" value="PWA86157.1"/>
    <property type="molecule type" value="Genomic_DNA"/>
</dbReference>
<gene>
    <name evidence="2" type="ORF">CTI12_AA143700</name>
</gene>
<accession>A0A2U1PKE8</accession>
<dbReference type="SUPFAM" id="SSF53098">
    <property type="entry name" value="Ribonuclease H-like"/>
    <property type="match status" value="1"/>
</dbReference>
<dbReference type="AlphaFoldDB" id="A0A2U1PKE8"/>
<protein>
    <recommendedName>
        <fullName evidence="4">Integrase catalytic domain-containing protein</fullName>
    </recommendedName>
</protein>
<evidence type="ECO:0008006" key="4">
    <source>
        <dbReference type="Google" id="ProtNLM"/>
    </source>
</evidence>
<dbReference type="GO" id="GO:0003676">
    <property type="term" value="F:nucleic acid binding"/>
    <property type="evidence" value="ECO:0007669"/>
    <property type="project" value="InterPro"/>
</dbReference>
<evidence type="ECO:0000256" key="1">
    <source>
        <dbReference type="SAM" id="MobiDB-lite"/>
    </source>
</evidence>
<dbReference type="PANTHER" id="PTHR47481:SF41">
    <property type="entry name" value="COPIA-LIKE POLYPROTEIN_RETROTRANSPOSON"/>
    <property type="match status" value="1"/>
</dbReference>
<evidence type="ECO:0000313" key="3">
    <source>
        <dbReference type="Proteomes" id="UP000245207"/>
    </source>
</evidence>
<name>A0A2U1PKE8_ARTAN</name>
<evidence type="ECO:0000313" key="2">
    <source>
        <dbReference type="EMBL" id="PWA86157.1"/>
    </source>
</evidence>